<feature type="transmembrane region" description="Helical" evidence="1">
    <location>
        <begin position="68"/>
        <end position="91"/>
    </location>
</feature>
<evidence type="ECO:0000313" key="2">
    <source>
        <dbReference type="EMBL" id="MFB5683975.1"/>
    </source>
</evidence>
<keyword evidence="1" id="KW-0812">Transmembrane</keyword>
<keyword evidence="3" id="KW-1185">Reference proteome</keyword>
<protein>
    <submittedName>
        <fullName evidence="2">DUF5412 family protein</fullName>
    </submittedName>
</protein>
<organism evidence="2 3">
    <name type="scientific">Paenibacillus terreus</name>
    <dbReference type="NCBI Taxonomy" id="1387834"/>
    <lineage>
        <taxon>Bacteria</taxon>
        <taxon>Bacillati</taxon>
        <taxon>Bacillota</taxon>
        <taxon>Bacilli</taxon>
        <taxon>Bacillales</taxon>
        <taxon>Paenibacillaceae</taxon>
        <taxon>Paenibacillus</taxon>
    </lineage>
</organism>
<dbReference type="EMBL" id="JBHILM010000033">
    <property type="protein sequence ID" value="MFB5683975.1"/>
    <property type="molecule type" value="Genomic_DNA"/>
</dbReference>
<dbReference type="RefSeq" id="WP_375527695.1">
    <property type="nucleotide sequence ID" value="NZ_JBHILM010000033.1"/>
</dbReference>
<keyword evidence="1" id="KW-1133">Transmembrane helix</keyword>
<sequence length="176" mass="20286">MQKYNWTAFSLAIILFILTLYSLYSFIYNKWLISPPDYIILIFSFLALILGILGINDKSSWFAKLRSWVSIILSSILIFTLLIALSFTVMFSGSKELLATVHSPDEKYTIHFYRTNAGAMGTFGILGELRGPLWSKKKIYAEKRVDQVDVEWENNHTILINHHKLDLTKGESLFLQ</sequence>
<feature type="transmembrane region" description="Helical" evidence="1">
    <location>
        <begin position="7"/>
        <end position="26"/>
    </location>
</feature>
<evidence type="ECO:0000313" key="3">
    <source>
        <dbReference type="Proteomes" id="UP001580407"/>
    </source>
</evidence>
<reference evidence="2 3" key="1">
    <citation type="submission" date="2024-09" db="EMBL/GenBank/DDBJ databases">
        <authorList>
            <person name="Ruan L."/>
        </authorList>
    </citation>
    <scope>NUCLEOTIDE SEQUENCE [LARGE SCALE GENOMIC DNA]</scope>
    <source>
        <strain evidence="2 3">D33</strain>
    </source>
</reference>
<name>A0ABV5BE43_9BACL</name>
<dbReference type="Pfam" id="PF17428">
    <property type="entry name" value="DUF5412"/>
    <property type="match status" value="1"/>
</dbReference>
<dbReference type="Proteomes" id="UP001580407">
    <property type="component" value="Unassembled WGS sequence"/>
</dbReference>
<proteinExistence type="predicted"/>
<accession>A0ABV5BE43</accession>
<keyword evidence="1" id="KW-0472">Membrane</keyword>
<feature type="transmembrane region" description="Helical" evidence="1">
    <location>
        <begin position="38"/>
        <end position="56"/>
    </location>
</feature>
<evidence type="ECO:0000256" key="1">
    <source>
        <dbReference type="SAM" id="Phobius"/>
    </source>
</evidence>
<dbReference type="InterPro" id="IPR035406">
    <property type="entry name" value="DUF5412"/>
</dbReference>
<gene>
    <name evidence="2" type="ORF">ACE3NQ_23965</name>
</gene>
<comment type="caution">
    <text evidence="2">The sequence shown here is derived from an EMBL/GenBank/DDBJ whole genome shotgun (WGS) entry which is preliminary data.</text>
</comment>